<feature type="non-terminal residue" evidence="3">
    <location>
        <position position="411"/>
    </location>
</feature>
<evidence type="ECO:0000313" key="4">
    <source>
        <dbReference type="Proteomes" id="UP001530377"/>
    </source>
</evidence>
<comment type="caution">
    <text evidence="3">The sequence shown here is derived from an EMBL/GenBank/DDBJ whole genome shotgun (WGS) entry which is preliminary data.</text>
</comment>
<accession>A0ABD3RR29</accession>
<name>A0ABD3RR29_9STRA</name>
<keyword evidence="2" id="KW-1133">Transmembrane helix</keyword>
<gene>
    <name evidence="3" type="ORF">ACHAXA_011512</name>
</gene>
<sequence length="411" mass="43921">MREEKIMLRYMGYHPLAVLCLFLIWPSGAEITLTSYPIDDLIRDYLIVDNGSVVIRNVTSSDRSCYALYEKDDPSIDDTPVFDTGVVFGTGMFLFGSDETTTTTYDATPREDTGEEDQDSYDDGDGTTSRDSCRIRFEFKCIGEDQDDGYYHDYNDDGYYARRVDFGYVFASEEYRDGNRGHDGTSSRSSAAASSAALGNDVLTISLNGRNIGLIPVGDDDENDDVDGAMMTNGGGVGETVVVPIAIDTVNSNTNSRYFVDYALDGRIISSAGFTIELGPYQGGGGGDDASNTTTLHLGWNEIEFVIGDVGDDNVDSWAFLKANSFTCVAGGGGGGGGGGSTMMNGGTGGAADSPDVINHHDLEISLLMALVIAVVLGLIALSLPVVGLTNCNVELRDKEESEGHEKSEGD</sequence>
<keyword evidence="4" id="KW-1185">Reference proteome</keyword>
<feature type="transmembrane region" description="Helical" evidence="2">
    <location>
        <begin position="367"/>
        <end position="389"/>
    </location>
</feature>
<dbReference type="InterPro" id="IPR049804">
    <property type="entry name" value="Choice_anch_L"/>
</dbReference>
<feature type="compositionally biased region" description="Acidic residues" evidence="1">
    <location>
        <begin position="113"/>
        <end position="125"/>
    </location>
</feature>
<dbReference type="Proteomes" id="UP001530377">
    <property type="component" value="Unassembled WGS sequence"/>
</dbReference>
<dbReference type="EMBL" id="JALLPB020000200">
    <property type="protein sequence ID" value="KAL3815394.1"/>
    <property type="molecule type" value="Genomic_DNA"/>
</dbReference>
<keyword evidence="2" id="KW-0472">Membrane</keyword>
<dbReference type="AlphaFoldDB" id="A0ABD3RR29"/>
<proteinExistence type="predicted"/>
<dbReference type="NCBIfam" id="NF038133">
    <property type="entry name" value="choice_anch_L"/>
    <property type="match status" value="1"/>
</dbReference>
<reference evidence="3 4" key="1">
    <citation type="submission" date="2024-10" db="EMBL/GenBank/DDBJ databases">
        <title>Updated reference genomes for cyclostephanoid diatoms.</title>
        <authorList>
            <person name="Roberts W.R."/>
            <person name="Alverson A.J."/>
        </authorList>
    </citation>
    <scope>NUCLEOTIDE SEQUENCE [LARGE SCALE GENOMIC DNA]</scope>
    <source>
        <strain evidence="3 4">AJA228-03</strain>
    </source>
</reference>
<evidence type="ECO:0000256" key="1">
    <source>
        <dbReference type="SAM" id="MobiDB-lite"/>
    </source>
</evidence>
<organism evidence="3 4">
    <name type="scientific">Cyclostephanos tholiformis</name>
    <dbReference type="NCBI Taxonomy" id="382380"/>
    <lineage>
        <taxon>Eukaryota</taxon>
        <taxon>Sar</taxon>
        <taxon>Stramenopiles</taxon>
        <taxon>Ochrophyta</taxon>
        <taxon>Bacillariophyta</taxon>
        <taxon>Coscinodiscophyceae</taxon>
        <taxon>Thalassiosirophycidae</taxon>
        <taxon>Stephanodiscales</taxon>
        <taxon>Stephanodiscaceae</taxon>
        <taxon>Cyclostephanos</taxon>
    </lineage>
</organism>
<keyword evidence="2" id="KW-0812">Transmembrane</keyword>
<evidence type="ECO:0000313" key="3">
    <source>
        <dbReference type="EMBL" id="KAL3815394.1"/>
    </source>
</evidence>
<evidence type="ECO:0000256" key="2">
    <source>
        <dbReference type="SAM" id="Phobius"/>
    </source>
</evidence>
<protein>
    <submittedName>
        <fullName evidence="3">Uncharacterized protein</fullName>
    </submittedName>
</protein>
<feature type="region of interest" description="Disordered" evidence="1">
    <location>
        <begin position="100"/>
        <end position="129"/>
    </location>
</feature>